<evidence type="ECO:0000313" key="2">
    <source>
        <dbReference type="EnsemblMetazoa" id="AALFPA23_002512.P2382"/>
    </source>
</evidence>
<reference evidence="3" key="1">
    <citation type="journal article" date="2015" name="Proc. Natl. Acad. Sci. U.S.A.">
        <title>Genome sequence of the Asian Tiger mosquito, Aedes albopictus, reveals insights into its biology, genetics, and evolution.</title>
        <authorList>
            <person name="Chen X.G."/>
            <person name="Jiang X."/>
            <person name="Gu J."/>
            <person name="Xu M."/>
            <person name="Wu Y."/>
            <person name="Deng Y."/>
            <person name="Zhang C."/>
            <person name="Bonizzoni M."/>
            <person name="Dermauw W."/>
            <person name="Vontas J."/>
            <person name="Armbruster P."/>
            <person name="Huang X."/>
            <person name="Yang Y."/>
            <person name="Zhang H."/>
            <person name="He W."/>
            <person name="Peng H."/>
            <person name="Liu Y."/>
            <person name="Wu K."/>
            <person name="Chen J."/>
            <person name="Lirakis M."/>
            <person name="Topalis P."/>
            <person name="Van Leeuwen T."/>
            <person name="Hall A.B."/>
            <person name="Jiang X."/>
            <person name="Thorpe C."/>
            <person name="Mueller R.L."/>
            <person name="Sun C."/>
            <person name="Waterhouse R.M."/>
            <person name="Yan G."/>
            <person name="Tu Z.J."/>
            <person name="Fang X."/>
            <person name="James A.A."/>
        </authorList>
    </citation>
    <scope>NUCLEOTIDE SEQUENCE [LARGE SCALE GENOMIC DNA]</scope>
    <source>
        <strain evidence="3">Foshan</strain>
    </source>
</reference>
<accession>A0ABM1XST7</accession>
<evidence type="ECO:0008006" key="4">
    <source>
        <dbReference type="Google" id="ProtNLM"/>
    </source>
</evidence>
<keyword evidence="3" id="KW-1185">Reference proteome</keyword>
<organism evidence="2 3">
    <name type="scientific">Aedes albopictus</name>
    <name type="common">Asian tiger mosquito</name>
    <name type="synonym">Stegomyia albopicta</name>
    <dbReference type="NCBI Taxonomy" id="7160"/>
    <lineage>
        <taxon>Eukaryota</taxon>
        <taxon>Metazoa</taxon>
        <taxon>Ecdysozoa</taxon>
        <taxon>Arthropoda</taxon>
        <taxon>Hexapoda</taxon>
        <taxon>Insecta</taxon>
        <taxon>Pterygota</taxon>
        <taxon>Neoptera</taxon>
        <taxon>Endopterygota</taxon>
        <taxon>Diptera</taxon>
        <taxon>Nematocera</taxon>
        <taxon>Culicoidea</taxon>
        <taxon>Culicidae</taxon>
        <taxon>Culicinae</taxon>
        <taxon>Aedini</taxon>
        <taxon>Aedes</taxon>
        <taxon>Stegomyia</taxon>
    </lineage>
</organism>
<evidence type="ECO:0000313" key="3">
    <source>
        <dbReference type="Proteomes" id="UP000069940"/>
    </source>
</evidence>
<evidence type="ECO:0000256" key="1">
    <source>
        <dbReference type="SAM" id="MobiDB-lite"/>
    </source>
</evidence>
<sequence>MAFSVVQTRKTKKSKPSLTIVPSKWVCSGNVMWPPSNFISLSTDEHSIPDENSWTKQACKVVGRTKKYKEAEAVVNKLEMMTDSEDALEMTQGTRGRPAKKKTKFEVKSYDLAPPKIKTIKAKTTLNCESDTTNRTLEAGLCPATNSFSLTAIANVDRTTFEQENEPPADDYSSSSTRTILHQPHPHISTNKEITN</sequence>
<dbReference type="Proteomes" id="UP000069940">
    <property type="component" value="Unassembled WGS sequence"/>
</dbReference>
<dbReference type="GeneID" id="115264702"/>
<name>A0ABM1XST7_AEDAL</name>
<protein>
    <recommendedName>
        <fullName evidence="4">Secreted protein</fullName>
    </recommendedName>
</protein>
<dbReference type="RefSeq" id="XP_062712850.1">
    <property type="nucleotide sequence ID" value="XM_062856866.1"/>
</dbReference>
<dbReference type="EnsemblMetazoa" id="AALFPA23_002512.R2382">
    <property type="protein sequence ID" value="AALFPA23_002512.P2382"/>
    <property type="gene ID" value="AALFPA23_002512"/>
</dbReference>
<reference evidence="2" key="2">
    <citation type="submission" date="2025-05" db="UniProtKB">
        <authorList>
            <consortium name="EnsemblMetazoa"/>
        </authorList>
    </citation>
    <scope>IDENTIFICATION</scope>
    <source>
        <strain evidence="2">Foshan</strain>
    </source>
</reference>
<feature type="region of interest" description="Disordered" evidence="1">
    <location>
        <begin position="161"/>
        <end position="196"/>
    </location>
</feature>
<proteinExistence type="predicted"/>